<evidence type="ECO:0000256" key="1">
    <source>
        <dbReference type="ARBA" id="ARBA00022679"/>
    </source>
</evidence>
<dbReference type="InterPro" id="IPR035966">
    <property type="entry name" value="PKF_sf"/>
</dbReference>
<comment type="catalytic activity">
    <reaction evidence="5">
        <text>beta-D-fructose 6-phosphate + ATP = beta-D-fructose 1,6-bisphosphate + ADP + H(+)</text>
        <dbReference type="Rhea" id="RHEA:16109"/>
        <dbReference type="ChEBI" id="CHEBI:15378"/>
        <dbReference type="ChEBI" id="CHEBI:30616"/>
        <dbReference type="ChEBI" id="CHEBI:32966"/>
        <dbReference type="ChEBI" id="CHEBI:57634"/>
        <dbReference type="ChEBI" id="CHEBI:456216"/>
        <dbReference type="EC" id="2.7.1.11"/>
    </reaction>
</comment>
<dbReference type="Pfam" id="PF00365">
    <property type="entry name" value="PFK"/>
    <property type="match status" value="1"/>
</dbReference>
<keyword evidence="4" id="KW-0460">Magnesium</keyword>
<dbReference type="SUPFAM" id="SSF53784">
    <property type="entry name" value="Phosphofructokinase"/>
    <property type="match status" value="1"/>
</dbReference>
<dbReference type="Gene3D" id="3.40.50.450">
    <property type="match status" value="1"/>
</dbReference>
<dbReference type="PROSITE" id="PS00433">
    <property type="entry name" value="PHOSPHOFRUCTOKINASE"/>
    <property type="match status" value="1"/>
</dbReference>
<dbReference type="InterPro" id="IPR000023">
    <property type="entry name" value="Phosphofructokinase_dom"/>
</dbReference>
<keyword evidence="8" id="KW-1185">Reference proteome</keyword>
<dbReference type="Gene3D" id="3.40.50.460">
    <property type="entry name" value="Phosphofructokinase domain"/>
    <property type="match status" value="2"/>
</dbReference>
<protein>
    <recommendedName>
        <fullName evidence="6">Phosphofructokinase domain-containing protein</fullName>
    </recommendedName>
</protein>
<evidence type="ECO:0000256" key="5">
    <source>
        <dbReference type="ARBA" id="ARBA00048070"/>
    </source>
</evidence>
<dbReference type="PANTHER" id="PTHR13697">
    <property type="entry name" value="PHOSPHOFRUCTOKINASE"/>
    <property type="match status" value="1"/>
</dbReference>
<dbReference type="InterPro" id="IPR015912">
    <property type="entry name" value="Phosphofructokinase_CS"/>
</dbReference>
<keyword evidence="1" id="KW-0808">Transferase</keyword>
<accession>A0ABQ9TYY3</accession>
<proteinExistence type="predicted"/>
<evidence type="ECO:0000259" key="6">
    <source>
        <dbReference type="Pfam" id="PF00365"/>
    </source>
</evidence>
<dbReference type="Proteomes" id="UP001266305">
    <property type="component" value="Unassembled WGS sequence"/>
</dbReference>
<evidence type="ECO:0000313" key="8">
    <source>
        <dbReference type="Proteomes" id="UP001266305"/>
    </source>
</evidence>
<evidence type="ECO:0000313" key="7">
    <source>
        <dbReference type="EMBL" id="KAK2089781.1"/>
    </source>
</evidence>
<keyword evidence="3" id="KW-0418">Kinase</keyword>
<organism evidence="7 8">
    <name type="scientific">Saguinus oedipus</name>
    <name type="common">Cotton-top tamarin</name>
    <name type="synonym">Oedipomidas oedipus</name>
    <dbReference type="NCBI Taxonomy" id="9490"/>
    <lineage>
        <taxon>Eukaryota</taxon>
        <taxon>Metazoa</taxon>
        <taxon>Chordata</taxon>
        <taxon>Craniata</taxon>
        <taxon>Vertebrata</taxon>
        <taxon>Euteleostomi</taxon>
        <taxon>Mammalia</taxon>
        <taxon>Eutheria</taxon>
        <taxon>Euarchontoglires</taxon>
        <taxon>Primates</taxon>
        <taxon>Haplorrhini</taxon>
        <taxon>Platyrrhini</taxon>
        <taxon>Cebidae</taxon>
        <taxon>Callitrichinae</taxon>
        <taxon>Saguinus</taxon>
    </lineage>
</organism>
<evidence type="ECO:0000256" key="3">
    <source>
        <dbReference type="ARBA" id="ARBA00022777"/>
    </source>
</evidence>
<name>A0ABQ9TYY3_SAGOE</name>
<feature type="domain" description="Phosphofructokinase" evidence="6">
    <location>
        <begin position="19"/>
        <end position="114"/>
    </location>
</feature>
<evidence type="ECO:0000256" key="2">
    <source>
        <dbReference type="ARBA" id="ARBA00022723"/>
    </source>
</evidence>
<comment type="caution">
    <text evidence="7">The sequence shown here is derived from an EMBL/GenBank/DDBJ whole genome shotgun (WGS) entry which is preliminary data.</text>
</comment>
<reference evidence="7 8" key="1">
    <citation type="submission" date="2023-05" db="EMBL/GenBank/DDBJ databases">
        <title>B98-5 Cell Line De Novo Hybrid Assembly: An Optical Mapping Approach.</title>
        <authorList>
            <person name="Kananen K."/>
            <person name="Auerbach J.A."/>
            <person name="Kautto E."/>
            <person name="Blachly J.S."/>
        </authorList>
    </citation>
    <scope>NUCLEOTIDE SEQUENCE [LARGE SCALE GENOMIC DNA]</scope>
    <source>
        <strain evidence="7">B95-8</strain>
        <tissue evidence="7">Cell line</tissue>
    </source>
</reference>
<gene>
    <name evidence="7" type="ORF">P7K49_032447</name>
</gene>
<evidence type="ECO:0000256" key="4">
    <source>
        <dbReference type="ARBA" id="ARBA00022842"/>
    </source>
</evidence>
<keyword evidence="2" id="KW-0479">Metal-binding</keyword>
<dbReference type="PANTHER" id="PTHR13697:SF14">
    <property type="entry name" value="ATP-DEPENDENT 6-PHOSPHOFRUCTOKINASE, LIVER TYPE"/>
    <property type="match status" value="1"/>
</dbReference>
<sequence length="258" mass="27521">MSRSGFPTWRLSPVLPLTQTRSRGSRLNIIIIAEGAIDRNGKPISSSYVKDVRVGLGRSRGRPPARLGRVGWAQAGPSPLLQLVVQRLGFDTRVTVLGHVQRGGTPSAFDRVLVSGHHPALLDIHDHRWVSLCPLENGNQVGAKWNGSGARKAPRKAKCQRVRVVTVWAGPETARQGIHSAGRGLLYRGDASSERGPADLARQPLPLCEASGSLRRASQGAWDIRAGQPLLQCLGGGNAAVTGRAVSSLPVGCWVLDA</sequence>
<dbReference type="EMBL" id="JASSZA010000018">
    <property type="protein sequence ID" value="KAK2089781.1"/>
    <property type="molecule type" value="Genomic_DNA"/>
</dbReference>